<proteinExistence type="predicted"/>
<organism evidence="2 3">
    <name type="scientific">Polarella glacialis</name>
    <name type="common">Dinoflagellate</name>
    <dbReference type="NCBI Taxonomy" id="89957"/>
    <lineage>
        <taxon>Eukaryota</taxon>
        <taxon>Sar</taxon>
        <taxon>Alveolata</taxon>
        <taxon>Dinophyceae</taxon>
        <taxon>Suessiales</taxon>
        <taxon>Suessiaceae</taxon>
        <taxon>Polarella</taxon>
    </lineage>
</organism>
<feature type="compositionally biased region" description="Polar residues" evidence="1">
    <location>
        <begin position="1"/>
        <end position="17"/>
    </location>
</feature>
<evidence type="ECO:0000256" key="1">
    <source>
        <dbReference type="SAM" id="MobiDB-lite"/>
    </source>
</evidence>
<sequence>ESTGQEAASTFDKSVNFTMPRDTSDKNNIHREKLGISDQPFNAFVGRLLKNSEIKSDPAAQAAILSELGKLRAAGAWSESTVRDNAVRSGKKVHVGRLHAIATEKGSELPLGHPERKMKGRIVFLGNDVRDEDGQAALFGDLSSAPVTMEASRMCDAFGLLSGHAVERADAEQARTSDSPKELQPDSWKHMRDPVCKLVMSLYGHPDAGGFWQAHCKNALESVGFIEVSESWQSLFYHPELKVMMAVYVDDFKASGPVEALKKAWTLVRSKIRTGAPTPIGRYLGCHHNVVELKDRRVIEYDMHDFLEQCVSHYKKVCGEDVDKLPEEDDNEPGKLADAACSVLMKVLYGARLARFDLLKAVAGLASKVTKWSVSCDKRLFRLMCYINDSKGLKMRGYAELVAANLALRTQGLPALEVFDKVFGHKVKLFFEEDNNTAISTIKAGYSNTMRHLGRTHRVSLRWMREVFQDGQCEIRRCDTLLQAADIFTKGFTCREKWVAALNMIGIS</sequence>
<feature type="region of interest" description="Disordered" evidence="1">
    <location>
        <begin position="1"/>
        <end position="27"/>
    </location>
</feature>
<evidence type="ECO:0000313" key="3">
    <source>
        <dbReference type="Proteomes" id="UP000626109"/>
    </source>
</evidence>
<comment type="caution">
    <text evidence="2">The sequence shown here is derived from an EMBL/GenBank/DDBJ whole genome shotgun (WGS) entry which is preliminary data.</text>
</comment>
<gene>
    <name evidence="2" type="ORF">PGLA2088_LOCUS41622</name>
</gene>
<reference evidence="2" key="1">
    <citation type="submission" date="2021-02" db="EMBL/GenBank/DDBJ databases">
        <authorList>
            <person name="Dougan E. K."/>
            <person name="Rhodes N."/>
            <person name="Thang M."/>
            <person name="Chan C."/>
        </authorList>
    </citation>
    <scope>NUCLEOTIDE SEQUENCE</scope>
</reference>
<evidence type="ECO:0000313" key="2">
    <source>
        <dbReference type="EMBL" id="CAE8720939.1"/>
    </source>
</evidence>
<name>A0A813L3T9_POLGL</name>
<accession>A0A813L3T9</accession>
<dbReference type="Proteomes" id="UP000626109">
    <property type="component" value="Unassembled WGS sequence"/>
</dbReference>
<dbReference type="AlphaFoldDB" id="A0A813L3T9"/>
<dbReference type="EMBL" id="CAJNNW010033930">
    <property type="protein sequence ID" value="CAE8720939.1"/>
    <property type="molecule type" value="Genomic_DNA"/>
</dbReference>
<feature type="non-terminal residue" evidence="2">
    <location>
        <position position="1"/>
    </location>
</feature>
<protein>
    <submittedName>
        <fullName evidence="2">Uncharacterized protein</fullName>
    </submittedName>
</protein>